<evidence type="ECO:0000313" key="2">
    <source>
        <dbReference type="Proteomes" id="UP000078397"/>
    </source>
</evidence>
<comment type="caution">
    <text evidence="1">The sequence shown here is derived from an EMBL/GenBank/DDBJ whole genome shotgun (WGS) entry which is preliminary data.</text>
</comment>
<dbReference type="EMBL" id="LSBJ02000006">
    <property type="protein sequence ID" value="OAQ63229.1"/>
    <property type="molecule type" value="Genomic_DNA"/>
</dbReference>
<gene>
    <name evidence="1" type="ORF">VFPPC_16444</name>
</gene>
<protein>
    <submittedName>
        <fullName evidence="1">Uncharacterized protein</fullName>
    </submittedName>
</protein>
<reference evidence="1 2" key="1">
    <citation type="journal article" date="2016" name="PLoS Pathog.">
        <title>Biosynthesis of antibiotic leucinostatins in bio-control fungus Purpureocillium lilacinum and their inhibition on phytophthora revealed by genome mining.</title>
        <authorList>
            <person name="Wang G."/>
            <person name="Liu Z."/>
            <person name="Lin R."/>
            <person name="Li E."/>
            <person name="Mao Z."/>
            <person name="Ling J."/>
            <person name="Yang Y."/>
            <person name="Yin W.B."/>
            <person name="Xie B."/>
        </authorList>
    </citation>
    <scope>NUCLEOTIDE SEQUENCE [LARGE SCALE GENOMIC DNA]</scope>
    <source>
        <strain evidence="1">170</strain>
    </source>
</reference>
<sequence length="85" mass="9942">MESKNHVLFPPRKLRNYHNNLRHPACCPDVLSHENRNALKTQPRRVRCNTVFIALLPWQKFRSGSPTRATDHRGMYQVVRHLASA</sequence>
<organism evidence="1 2">
    <name type="scientific">Pochonia chlamydosporia 170</name>
    <dbReference type="NCBI Taxonomy" id="1380566"/>
    <lineage>
        <taxon>Eukaryota</taxon>
        <taxon>Fungi</taxon>
        <taxon>Dikarya</taxon>
        <taxon>Ascomycota</taxon>
        <taxon>Pezizomycotina</taxon>
        <taxon>Sordariomycetes</taxon>
        <taxon>Hypocreomycetidae</taxon>
        <taxon>Hypocreales</taxon>
        <taxon>Clavicipitaceae</taxon>
        <taxon>Pochonia</taxon>
    </lineage>
</organism>
<name>A0A179FDP0_METCM</name>
<accession>A0A179FDP0</accession>
<dbReference type="AlphaFoldDB" id="A0A179FDP0"/>
<evidence type="ECO:0000313" key="1">
    <source>
        <dbReference type="EMBL" id="OAQ63229.1"/>
    </source>
</evidence>
<proteinExistence type="predicted"/>
<dbReference type="Proteomes" id="UP000078397">
    <property type="component" value="Unassembled WGS sequence"/>
</dbReference>
<keyword evidence="2" id="KW-1185">Reference proteome</keyword>
<dbReference type="GeneID" id="28858191"/>
<dbReference type="RefSeq" id="XP_018140809.1">
    <property type="nucleotide sequence ID" value="XM_018294197.1"/>
</dbReference>
<dbReference type="KEGG" id="pchm:VFPPC_16444"/>